<accession>G6EDB2</accession>
<dbReference type="SUPFAM" id="SSF50249">
    <property type="entry name" value="Nucleic acid-binding proteins"/>
    <property type="match status" value="1"/>
</dbReference>
<sequence>MKEFKRALPEPTPETEHFWDGCRQGELRIQRCMSCNHSYFPPRPVCPECWSRDIEIYVASGKATLHSYIINHRPRPDMGTEPHSIAMVRLAEGPQMMSNIVDCPQTPEALILDMPLEVTFLKQSDTISLPQFKPAKDQADG</sequence>
<dbReference type="OrthoDB" id="7210118at2"/>
<evidence type="ECO:0008006" key="5">
    <source>
        <dbReference type="Google" id="ProtNLM"/>
    </source>
</evidence>
<dbReference type="Gene3D" id="6.10.30.10">
    <property type="match status" value="1"/>
</dbReference>
<evidence type="ECO:0000259" key="2">
    <source>
        <dbReference type="Pfam" id="PF12172"/>
    </source>
</evidence>
<reference evidence="3 4" key="1">
    <citation type="journal article" date="2012" name="J. Bacteriol.">
        <title>Genome sequence of benzo(a)pyrene-degrading bacterium Novosphingobium pentaromativorans US6-1.</title>
        <authorList>
            <person name="Luo Y.R."/>
            <person name="Kang S.G."/>
            <person name="Kim S.J."/>
            <person name="Kim M.R."/>
            <person name="Li N."/>
            <person name="Lee J.H."/>
            <person name="Kwon K.K."/>
        </authorList>
    </citation>
    <scope>NUCLEOTIDE SEQUENCE [LARGE SCALE GENOMIC DNA]</scope>
    <source>
        <strain evidence="3 4">US6-1</strain>
    </source>
</reference>
<dbReference type="AlphaFoldDB" id="G6EDB2"/>
<evidence type="ECO:0000259" key="1">
    <source>
        <dbReference type="Pfam" id="PF01796"/>
    </source>
</evidence>
<dbReference type="InterPro" id="IPR022002">
    <property type="entry name" value="ChsH2_Znr"/>
</dbReference>
<dbReference type="EMBL" id="AGFM01000033">
    <property type="protein sequence ID" value="EHJ60711.1"/>
    <property type="molecule type" value="Genomic_DNA"/>
</dbReference>
<dbReference type="Proteomes" id="UP000004030">
    <property type="component" value="Unassembled WGS sequence"/>
</dbReference>
<dbReference type="Pfam" id="PF12172">
    <property type="entry name" value="zf-ChsH2"/>
    <property type="match status" value="1"/>
</dbReference>
<organism evidence="3 4">
    <name type="scientific">Novosphingobium pentaromativorans US6-1</name>
    <dbReference type="NCBI Taxonomy" id="1088721"/>
    <lineage>
        <taxon>Bacteria</taxon>
        <taxon>Pseudomonadati</taxon>
        <taxon>Pseudomonadota</taxon>
        <taxon>Alphaproteobacteria</taxon>
        <taxon>Sphingomonadales</taxon>
        <taxon>Sphingomonadaceae</taxon>
        <taxon>Novosphingobium</taxon>
    </lineage>
</organism>
<dbReference type="PATRIC" id="fig|1088721.3.peg.2310"/>
<dbReference type="eggNOG" id="COG1545">
    <property type="taxonomic scope" value="Bacteria"/>
</dbReference>
<proteinExistence type="predicted"/>
<feature type="domain" description="ChsH2 rubredoxin-like zinc ribbon" evidence="2">
    <location>
        <begin position="19"/>
        <end position="55"/>
    </location>
</feature>
<comment type="caution">
    <text evidence="3">The sequence shown here is derived from an EMBL/GenBank/DDBJ whole genome shotgun (WGS) entry which is preliminary data.</text>
</comment>
<dbReference type="InterPro" id="IPR052513">
    <property type="entry name" value="Thioester_dehydratase-like"/>
</dbReference>
<keyword evidence="4" id="KW-1185">Reference proteome</keyword>
<protein>
    <recommendedName>
        <fullName evidence="5">DUF35 domain-containing protein</fullName>
    </recommendedName>
</protein>
<dbReference type="STRING" id="1088721.JI59_08425"/>
<dbReference type="InterPro" id="IPR002878">
    <property type="entry name" value="ChsH2_C"/>
</dbReference>
<dbReference type="Pfam" id="PF01796">
    <property type="entry name" value="OB_ChsH2_C"/>
    <property type="match status" value="1"/>
</dbReference>
<evidence type="ECO:0000313" key="3">
    <source>
        <dbReference type="EMBL" id="EHJ60711.1"/>
    </source>
</evidence>
<dbReference type="InterPro" id="IPR012340">
    <property type="entry name" value="NA-bd_OB-fold"/>
</dbReference>
<feature type="domain" description="ChsH2 C-terminal OB-fold" evidence="1">
    <location>
        <begin position="59"/>
        <end position="120"/>
    </location>
</feature>
<evidence type="ECO:0000313" key="4">
    <source>
        <dbReference type="Proteomes" id="UP000004030"/>
    </source>
</evidence>
<dbReference type="KEGG" id="npn:JI59_08425"/>
<dbReference type="PANTHER" id="PTHR34075:SF5">
    <property type="entry name" value="BLR3430 PROTEIN"/>
    <property type="match status" value="1"/>
</dbReference>
<dbReference type="RefSeq" id="WP_007013248.1">
    <property type="nucleotide sequence ID" value="NZ_AGFM01000033.1"/>
</dbReference>
<gene>
    <name evidence="3" type="ORF">NSU_2333</name>
</gene>
<name>G6EDB2_9SPHN</name>
<dbReference type="PANTHER" id="PTHR34075">
    <property type="entry name" value="BLR3430 PROTEIN"/>
    <property type="match status" value="1"/>
</dbReference>